<evidence type="ECO:0000313" key="3">
    <source>
        <dbReference type="Proteomes" id="UP001176517"/>
    </source>
</evidence>
<reference evidence="2" key="1">
    <citation type="journal article" date="2023" name="PhytoFront">
        <title>Draft Genome Resources of Seven Strains of Tilletia horrida, Causal Agent of Kernel Smut of Rice.</title>
        <authorList>
            <person name="Khanal S."/>
            <person name="Antony Babu S."/>
            <person name="Zhou X.G."/>
        </authorList>
    </citation>
    <scope>NUCLEOTIDE SEQUENCE</scope>
    <source>
        <strain evidence="2">TX6</strain>
    </source>
</reference>
<feature type="signal peptide" evidence="1">
    <location>
        <begin position="1"/>
        <end position="18"/>
    </location>
</feature>
<feature type="chain" id="PRO_5042873358" description="Apple domain-containing protein" evidence="1">
    <location>
        <begin position="19"/>
        <end position="387"/>
    </location>
</feature>
<gene>
    <name evidence="2" type="ORF">OC846_006062</name>
</gene>
<evidence type="ECO:0000313" key="2">
    <source>
        <dbReference type="EMBL" id="KAK0544458.1"/>
    </source>
</evidence>
<organism evidence="2 3">
    <name type="scientific">Tilletia horrida</name>
    <dbReference type="NCBI Taxonomy" id="155126"/>
    <lineage>
        <taxon>Eukaryota</taxon>
        <taxon>Fungi</taxon>
        <taxon>Dikarya</taxon>
        <taxon>Basidiomycota</taxon>
        <taxon>Ustilaginomycotina</taxon>
        <taxon>Exobasidiomycetes</taxon>
        <taxon>Tilletiales</taxon>
        <taxon>Tilletiaceae</taxon>
        <taxon>Tilletia</taxon>
    </lineage>
</organism>
<dbReference type="EMBL" id="JAPDMZ010000282">
    <property type="protein sequence ID" value="KAK0544458.1"/>
    <property type="molecule type" value="Genomic_DNA"/>
</dbReference>
<evidence type="ECO:0008006" key="4">
    <source>
        <dbReference type="Google" id="ProtNLM"/>
    </source>
</evidence>
<dbReference type="AlphaFoldDB" id="A0AAN6JPB7"/>
<sequence>MRFASILSLLALVASTAAATTSVKSTSLSTRCSTIYASTSGPVTRSTTTATKTTTKLVTSTKTPVSTVTPKPTTVTSTANVTSTIVQTKNGPTTFSTVTSTSTVLLTSTSTVTMVNYTSTASQTTVTVTTTSTVSPSAYYIPINPSAAQTRRAVPTGDVFRGGAGGLVRDQPDDFVHVHARAASYPKRVNCRVNVTQTVTSTRLVTATSTSTVTASRATSTATVTNTVNTTSYVTAPPVTSTQTVVVKTTKTTKRTTTKTVNAVSTPPAATSTATSEYFSACGPDNQLDTVLGNAHRSSTSYQILVTYTETSPYDCCRSCFNDYNCQVTAWANTTSGITCTRLGYNSICAANDQPGYVNYESLDGVDSSRIVTLSNSYCGSWRVESP</sequence>
<comment type="caution">
    <text evidence="2">The sequence shown here is derived from an EMBL/GenBank/DDBJ whole genome shotgun (WGS) entry which is preliminary data.</text>
</comment>
<keyword evidence="3" id="KW-1185">Reference proteome</keyword>
<dbReference type="Proteomes" id="UP001176517">
    <property type="component" value="Unassembled WGS sequence"/>
</dbReference>
<keyword evidence="1" id="KW-0732">Signal</keyword>
<evidence type="ECO:0000256" key="1">
    <source>
        <dbReference type="SAM" id="SignalP"/>
    </source>
</evidence>
<proteinExistence type="predicted"/>
<protein>
    <recommendedName>
        <fullName evidence="4">Apple domain-containing protein</fullName>
    </recommendedName>
</protein>
<name>A0AAN6JPB7_9BASI</name>
<accession>A0AAN6JPB7</accession>